<keyword evidence="6" id="KW-1185">Reference proteome</keyword>
<dbReference type="Pfam" id="PF02252">
    <property type="entry name" value="PA28_C"/>
    <property type="match status" value="1"/>
</dbReference>
<gene>
    <name evidence="5" type="ORF">CINCED_3A015765</name>
</gene>
<reference evidence="5 6" key="1">
    <citation type="submission" date="2019-08" db="EMBL/GenBank/DDBJ databases">
        <authorList>
            <person name="Alioto T."/>
            <person name="Alioto T."/>
            <person name="Gomez Garrido J."/>
        </authorList>
    </citation>
    <scope>NUCLEOTIDE SEQUENCE [LARGE SCALE GENOMIC DNA]</scope>
</reference>
<dbReference type="OrthoDB" id="6591885at2759"/>
<dbReference type="GO" id="GO:0061133">
    <property type="term" value="F:endopeptidase activator activity"/>
    <property type="evidence" value="ECO:0007669"/>
    <property type="project" value="TreeGrafter"/>
</dbReference>
<feature type="domain" description="Proteasome activator PA28 C-terminal" evidence="4">
    <location>
        <begin position="76"/>
        <end position="216"/>
    </location>
</feature>
<dbReference type="GO" id="GO:0005654">
    <property type="term" value="C:nucleoplasm"/>
    <property type="evidence" value="ECO:0007669"/>
    <property type="project" value="TreeGrafter"/>
</dbReference>
<dbReference type="InterPro" id="IPR003186">
    <property type="entry name" value="PA28_C"/>
</dbReference>
<dbReference type="GO" id="GO:2000045">
    <property type="term" value="P:regulation of G1/S transition of mitotic cell cycle"/>
    <property type="evidence" value="ECO:0007669"/>
    <property type="project" value="TreeGrafter"/>
</dbReference>
<evidence type="ECO:0000259" key="4">
    <source>
        <dbReference type="Pfam" id="PF02252"/>
    </source>
</evidence>
<comment type="function">
    <text evidence="3">Implicated in immunoproteasome assembly and required for efficient antigen processing. The PA28 activator complex enhances the generation of class I binding peptides by altering the cleavage pattern of the proteasome.</text>
</comment>
<evidence type="ECO:0000256" key="1">
    <source>
        <dbReference type="ARBA" id="ARBA00005883"/>
    </source>
</evidence>
<dbReference type="Proteomes" id="UP000325440">
    <property type="component" value="Unassembled WGS sequence"/>
</dbReference>
<dbReference type="EMBL" id="CABPRJ010000146">
    <property type="protein sequence ID" value="VVC27501.1"/>
    <property type="molecule type" value="Genomic_DNA"/>
</dbReference>
<sequence>MVHLNEILEMPQFDISKMKLNCAFNELTLEEKDDDQLDEDQLGDDQINNDQLDIETEVNKKKDSELNDAILKLPFVPCNQRLNEIFEIMKPSVRQLHEDTNALYLWVTLLVPKMEDGNNIGIGVQEDILKAINAVHKKTVRNLKRFHDYYEHRTIVMNKFLNHPNIEDYRQAVENCDNRQCFMFSIAMQEIRDSYALLMDIMIKNMDKIKNPQQSSAPNMY</sequence>
<dbReference type="GO" id="GO:0005737">
    <property type="term" value="C:cytoplasm"/>
    <property type="evidence" value="ECO:0007669"/>
    <property type="project" value="TreeGrafter"/>
</dbReference>
<name>A0A5E4M7L2_9HEMI</name>
<organism evidence="5 6">
    <name type="scientific">Cinara cedri</name>
    <dbReference type="NCBI Taxonomy" id="506608"/>
    <lineage>
        <taxon>Eukaryota</taxon>
        <taxon>Metazoa</taxon>
        <taxon>Ecdysozoa</taxon>
        <taxon>Arthropoda</taxon>
        <taxon>Hexapoda</taxon>
        <taxon>Insecta</taxon>
        <taxon>Pterygota</taxon>
        <taxon>Neoptera</taxon>
        <taxon>Paraneoptera</taxon>
        <taxon>Hemiptera</taxon>
        <taxon>Sternorrhyncha</taxon>
        <taxon>Aphidomorpha</taxon>
        <taxon>Aphidoidea</taxon>
        <taxon>Aphididae</taxon>
        <taxon>Lachninae</taxon>
        <taxon>Cinara</taxon>
    </lineage>
</organism>
<evidence type="ECO:0000313" key="5">
    <source>
        <dbReference type="EMBL" id="VVC27501.1"/>
    </source>
</evidence>
<dbReference type="Gene3D" id="1.20.120.180">
    <property type="entry name" value="Proteasome activator pa28, C-terminal domain"/>
    <property type="match status" value="1"/>
</dbReference>
<dbReference type="GO" id="GO:0008537">
    <property type="term" value="C:proteasome activator complex"/>
    <property type="evidence" value="ECO:0007669"/>
    <property type="project" value="InterPro"/>
</dbReference>
<comment type="similarity">
    <text evidence="1">Belongs to the PA28 family.</text>
</comment>
<evidence type="ECO:0000256" key="3">
    <source>
        <dbReference type="ARBA" id="ARBA00037467"/>
    </source>
</evidence>
<keyword evidence="2 5" id="KW-0647">Proteasome</keyword>
<dbReference type="SUPFAM" id="SSF47216">
    <property type="entry name" value="Proteasome activator"/>
    <property type="match status" value="1"/>
</dbReference>
<dbReference type="AlphaFoldDB" id="A0A5E4M7L2"/>
<evidence type="ECO:0000256" key="2">
    <source>
        <dbReference type="ARBA" id="ARBA00022942"/>
    </source>
</evidence>
<evidence type="ECO:0000313" key="6">
    <source>
        <dbReference type="Proteomes" id="UP000325440"/>
    </source>
</evidence>
<accession>A0A5E4M7L2</accession>
<dbReference type="InterPro" id="IPR009077">
    <property type="entry name" value="Proteasome_activ_PA28"/>
</dbReference>
<proteinExistence type="inferred from homology"/>
<dbReference type="InterPro" id="IPR036997">
    <property type="entry name" value="PA28_C_sf"/>
</dbReference>
<dbReference type="PANTHER" id="PTHR10660:SF2">
    <property type="entry name" value="LD45860P"/>
    <property type="match status" value="1"/>
</dbReference>
<dbReference type="FunFam" id="1.20.120.180:FF:000002">
    <property type="entry name" value="Proteasome activator complex subunit 1"/>
    <property type="match status" value="1"/>
</dbReference>
<dbReference type="PANTHER" id="PTHR10660">
    <property type="entry name" value="PROTEASOME REGULATOR PA28"/>
    <property type="match status" value="1"/>
</dbReference>
<dbReference type="GO" id="GO:0061136">
    <property type="term" value="P:regulation of proteasomal protein catabolic process"/>
    <property type="evidence" value="ECO:0007669"/>
    <property type="project" value="TreeGrafter"/>
</dbReference>
<dbReference type="InterPro" id="IPR036252">
    <property type="entry name" value="Proteasome_activ_sf"/>
</dbReference>
<protein>
    <submittedName>
        <fullName evidence="5">Proteasome activator pa28, C-terminal domain,Proteasome activator pa28</fullName>
    </submittedName>
</protein>